<name>A0AA88E8T0_FICCA</name>
<proteinExistence type="predicted"/>
<dbReference type="Proteomes" id="UP001187192">
    <property type="component" value="Unassembled WGS sequence"/>
</dbReference>
<gene>
    <name evidence="2" type="ORF">TIFTF001_039033</name>
</gene>
<evidence type="ECO:0000256" key="1">
    <source>
        <dbReference type="SAM" id="MobiDB-lite"/>
    </source>
</evidence>
<comment type="caution">
    <text evidence="2">The sequence shown here is derived from an EMBL/GenBank/DDBJ whole genome shotgun (WGS) entry which is preliminary data.</text>
</comment>
<dbReference type="EMBL" id="BTGU01000991">
    <property type="protein sequence ID" value="GMN69986.1"/>
    <property type="molecule type" value="Genomic_DNA"/>
</dbReference>
<protein>
    <submittedName>
        <fullName evidence="2">Uncharacterized protein</fullName>
    </submittedName>
</protein>
<organism evidence="2 3">
    <name type="scientific">Ficus carica</name>
    <name type="common">Common fig</name>
    <dbReference type="NCBI Taxonomy" id="3494"/>
    <lineage>
        <taxon>Eukaryota</taxon>
        <taxon>Viridiplantae</taxon>
        <taxon>Streptophyta</taxon>
        <taxon>Embryophyta</taxon>
        <taxon>Tracheophyta</taxon>
        <taxon>Spermatophyta</taxon>
        <taxon>Magnoliopsida</taxon>
        <taxon>eudicotyledons</taxon>
        <taxon>Gunneridae</taxon>
        <taxon>Pentapetalae</taxon>
        <taxon>rosids</taxon>
        <taxon>fabids</taxon>
        <taxon>Rosales</taxon>
        <taxon>Moraceae</taxon>
        <taxon>Ficeae</taxon>
        <taxon>Ficus</taxon>
    </lineage>
</organism>
<dbReference type="AlphaFoldDB" id="A0AA88E8T0"/>
<evidence type="ECO:0000313" key="2">
    <source>
        <dbReference type="EMBL" id="GMN69986.1"/>
    </source>
</evidence>
<accession>A0AA88E8T0</accession>
<sequence length="126" mass="13865">MSTEGLMAELQKVMHEAKEGSDIIEVMILDAFEKATIKARYDLLKEYKQGLFIEAEIDEVIELYEDEAGYSSSAPADEITPASNDHGPSGDEPFAEEIMLASNGQGPSKDEPPVDANPSEDRETRE</sequence>
<feature type="region of interest" description="Disordered" evidence="1">
    <location>
        <begin position="69"/>
        <end position="126"/>
    </location>
</feature>
<evidence type="ECO:0000313" key="3">
    <source>
        <dbReference type="Proteomes" id="UP001187192"/>
    </source>
</evidence>
<keyword evidence="3" id="KW-1185">Reference proteome</keyword>
<reference evidence="2" key="1">
    <citation type="submission" date="2023-07" db="EMBL/GenBank/DDBJ databases">
        <title>draft genome sequence of fig (Ficus carica).</title>
        <authorList>
            <person name="Takahashi T."/>
            <person name="Nishimura K."/>
        </authorList>
    </citation>
    <scope>NUCLEOTIDE SEQUENCE</scope>
</reference>